<dbReference type="Pfam" id="PF00550">
    <property type="entry name" value="PP-binding"/>
    <property type="match status" value="2"/>
</dbReference>
<dbReference type="Gene3D" id="3.30.300.30">
    <property type="match status" value="2"/>
</dbReference>
<dbReference type="Proteomes" id="UP001431010">
    <property type="component" value="Chromosome"/>
</dbReference>
<evidence type="ECO:0000256" key="1">
    <source>
        <dbReference type="ARBA" id="ARBA00001957"/>
    </source>
</evidence>
<dbReference type="InterPro" id="IPR020845">
    <property type="entry name" value="AMP-binding_CS"/>
</dbReference>
<dbReference type="NCBIfam" id="TIGR01733">
    <property type="entry name" value="AA-adenyl-dom"/>
    <property type="match status" value="1"/>
</dbReference>
<dbReference type="SUPFAM" id="SSF56801">
    <property type="entry name" value="Acetyl-CoA synthetase-like"/>
    <property type="match status" value="2"/>
</dbReference>
<dbReference type="Gene3D" id="2.30.38.10">
    <property type="entry name" value="Luciferase, Domain 3"/>
    <property type="match status" value="2"/>
</dbReference>
<dbReference type="InterPro" id="IPR001242">
    <property type="entry name" value="Condensation_dom"/>
</dbReference>
<feature type="domain" description="Carrier" evidence="4">
    <location>
        <begin position="336"/>
        <end position="411"/>
    </location>
</feature>
<dbReference type="PROSITE" id="PS00012">
    <property type="entry name" value="PHOSPHOPANTETHEINE"/>
    <property type="match status" value="1"/>
</dbReference>
<evidence type="ECO:0000256" key="2">
    <source>
        <dbReference type="ARBA" id="ARBA00022450"/>
    </source>
</evidence>
<dbReference type="InterPro" id="IPR020806">
    <property type="entry name" value="PKS_PP-bd"/>
</dbReference>
<keyword evidence="6" id="KW-1185">Reference proteome</keyword>
<accession>A0ABY3RLY0</accession>
<dbReference type="InterPro" id="IPR006162">
    <property type="entry name" value="Ppantetheine_attach_site"/>
</dbReference>
<name>A0ABY3RLY0_9BRAD</name>
<dbReference type="Gene3D" id="3.30.559.30">
    <property type="entry name" value="Nonribosomal peptide synthetase, condensation domain"/>
    <property type="match status" value="1"/>
</dbReference>
<dbReference type="CDD" id="cd19531">
    <property type="entry name" value="LCL_NRPS-like"/>
    <property type="match status" value="1"/>
</dbReference>
<sequence length="1867" mass="207874">MLECLRATFDFVATEHFLLKTPVVFDVSTVELFSWFFCGGQLSVLESEAEKDPERIYRAIVESKVTIVNFVPSLFSRFIEYLEFGKCTHFAQLRSIFLAGEALTVSLAARYYRLSDNLPSLENLYGPTETTVFATRYPVDAKHPQSDMPIGKPLPGYTARVVRDDGELCSVDEPGELWIGGTGLSRGYTRGDLNGAKFVSHPQAPGQTFYRTGDRAKWQQDGNLAFLGRRDNQIKLRGYRIELEEIEHQLHSMPGISQCAVLKLVDKANDEFLGAYYSGTENLSDDGIKNYLRQRLPDYMVPASFVRVPRLPLTATGKIDRNSLQSLPLEAAGTAIARNENDDAFQTILIDNLGISSIDWQRSFCSLGGTSLKAISLNVAVQRSFGVKLRMQDIFNAANLVELRHLIEKSLPVPPDRSPIRSTLTTAPLLPAQRSIFFFCHLNPQSPQYHITEYFELAGLPNEARLEAAFNRLIEQYEILRTAFRVDRDEPIQWIRKSVRFKLDTFYDLEPLQALEKVVRPFDLQEAPLLRAALIVTKERYWLAIDVHHIVADGHSMSVLVRALFALYEDKQPAREAFSYYDYCSWYFSPYNQDNIARQEEYWLGQFSTVPEALNIHTDYPRSSRSRFEGKTVFLTLDAGVCSGLSALAIEKGVTAFALFLGCFSILLQKLTRQHDLVIGVPVSTRGEPRFQETTGLFINTLALRCHPHADNSFDGYLGEIWQLVNDALEHRDYPFETLVRQTNPERSTDHNPLFSVLLNFDDRSASTPLSVDVIDRKTYYGNTTKFDLVLDVTLDGTSIDLALTFNSELFGVDTATRYLEYLSAICRQAVSSPERSIADIDIMTVAEKTRVLHDFNDTAVDYGHTRPIHELIERQAALDPDRIALFCDLKATTYGDLDGKANSLAAILMAKGARQGDFIPVLMTRGPELCIALLAILKAGAAFVPLDVQLPPARLDRILAELGNPLVLLNEATAEKHRFSNAAALVVRKEGLARAGKPSTPEISMEGPIYVIYTSGTTGQPKGVVNRHQGITNRFLYMNKRYGCMPTDVVLLTSNHAFDAAVWQIFWPLINGIQVVIPVQRDKFDLHELVGLIERHRVTITDFVPAVFNLMVDLLSANHALHRQIRSLRHLLVGGEAISPHHVYRLKEMLPQVGITNTYGPSEASIGTVFYEVPAARTDLLPIGKPIDNVKAVILDTNRRPVPIGVPGELYLGGVCLGSGYVANAALTDTVFPELQFLDLTPERYYQTGDLARFLPDGNIEYLGRLDQQVKIRGVRVELKEIELRLLAFQHIREVALTYDARASTSNQLCAYYVSDCALDAAALERHLRDELPSYMVPQHYIWLAAIPLNSNGKIDHRALPKPQPDADKSNSVGFDAHQEEVAKVFAEVLGVDQTTLSPRSNFFEVGGDSLKSIMLTHKLTKELAAPISLQTLFSLQTIEALAGYVRTIRIDKMSSLPPQRPQGPSADLAGDVRCESVPLAPLIKSGRLKPVDAVALDYIRDEIADRIDLPRERLIDGFFRGAPLVDEIIDCEFGRVAIVVMPIFASELFLERERLHALLENAFALAVELGAGTVSLTGLLASATKNGTAVEHFVPNPLILTTGHETTAAAVAINLKSLIERCAMDLRQETVGVLGIGSIGTSVLELLLANLPHPRRLILCDVYQKRDHLEFIKKQLQTGFGYAGEITTLQTEGRVPPEFYRAHIIIGATNAPNVLDIDQLEANTIVIDDSGPHCYDNKQAISRFEIQQDILFTEGGELRLPCPVGRTVFSDHNLAGVPTTVHGQIASCVIAGLIQQHMPGVGRTIGTVRVDDSSYRLSTLKQLGFQAPVLHSNEYILPAEIVESALNKIRKKTQPFQSGEYVSNR</sequence>
<dbReference type="PANTHER" id="PTHR45527:SF1">
    <property type="entry name" value="FATTY ACID SYNTHASE"/>
    <property type="match status" value="1"/>
</dbReference>
<gene>
    <name evidence="5" type="ORF">LQG66_17790</name>
</gene>
<dbReference type="InterPro" id="IPR023213">
    <property type="entry name" value="CAT-like_dom_sf"/>
</dbReference>
<dbReference type="InterPro" id="IPR036736">
    <property type="entry name" value="ACP-like_sf"/>
</dbReference>
<keyword evidence="3" id="KW-0597">Phosphoprotein</keyword>
<dbReference type="InterPro" id="IPR009081">
    <property type="entry name" value="PP-bd_ACP"/>
</dbReference>
<dbReference type="Gene3D" id="3.30.559.10">
    <property type="entry name" value="Chloramphenicol acetyltransferase-like domain"/>
    <property type="match status" value="1"/>
</dbReference>
<protein>
    <submittedName>
        <fullName evidence="5">Amino acid adenylation domain-containing protein</fullName>
    </submittedName>
</protein>
<dbReference type="SUPFAM" id="SSF47336">
    <property type="entry name" value="ACP-like"/>
    <property type="match status" value="2"/>
</dbReference>
<evidence type="ECO:0000256" key="3">
    <source>
        <dbReference type="ARBA" id="ARBA00022553"/>
    </source>
</evidence>
<evidence type="ECO:0000313" key="5">
    <source>
        <dbReference type="EMBL" id="UFZ08391.1"/>
    </source>
</evidence>
<dbReference type="InterPro" id="IPR045851">
    <property type="entry name" value="AMP-bd_C_sf"/>
</dbReference>
<evidence type="ECO:0000259" key="4">
    <source>
        <dbReference type="PROSITE" id="PS50075"/>
    </source>
</evidence>
<keyword evidence="2" id="KW-0596">Phosphopantetheine</keyword>
<evidence type="ECO:0000313" key="6">
    <source>
        <dbReference type="Proteomes" id="UP001431010"/>
    </source>
</evidence>
<dbReference type="SMART" id="SM00823">
    <property type="entry name" value="PKS_PP"/>
    <property type="match status" value="1"/>
</dbReference>
<dbReference type="PANTHER" id="PTHR45527">
    <property type="entry name" value="NONRIBOSOMAL PEPTIDE SYNTHETASE"/>
    <property type="match status" value="1"/>
</dbReference>
<dbReference type="Pfam" id="PF00668">
    <property type="entry name" value="Condensation"/>
    <property type="match status" value="1"/>
</dbReference>
<feature type="domain" description="Carrier" evidence="4">
    <location>
        <begin position="1377"/>
        <end position="1451"/>
    </location>
</feature>
<dbReference type="Pfam" id="PF13193">
    <property type="entry name" value="AMP-binding_C"/>
    <property type="match status" value="1"/>
</dbReference>
<comment type="cofactor">
    <cofactor evidence="1">
        <name>pantetheine 4'-phosphate</name>
        <dbReference type="ChEBI" id="CHEBI:47942"/>
    </cofactor>
</comment>
<dbReference type="EMBL" id="CP088156">
    <property type="protein sequence ID" value="UFZ08391.1"/>
    <property type="molecule type" value="Genomic_DNA"/>
</dbReference>
<dbReference type="CDD" id="cd05930">
    <property type="entry name" value="A_NRPS"/>
    <property type="match status" value="2"/>
</dbReference>
<dbReference type="SUPFAM" id="SSF52777">
    <property type="entry name" value="CoA-dependent acyltransferases"/>
    <property type="match status" value="2"/>
</dbReference>
<organism evidence="5 6">
    <name type="scientific">Bradyrhizobium ontarionense</name>
    <dbReference type="NCBI Taxonomy" id="2898149"/>
    <lineage>
        <taxon>Bacteria</taxon>
        <taxon>Pseudomonadati</taxon>
        <taxon>Pseudomonadota</taxon>
        <taxon>Alphaproteobacteria</taxon>
        <taxon>Hyphomicrobiales</taxon>
        <taxon>Nitrobacteraceae</taxon>
        <taxon>Bradyrhizobium</taxon>
    </lineage>
</organism>
<dbReference type="PROSITE" id="PS00455">
    <property type="entry name" value="AMP_BINDING"/>
    <property type="match status" value="1"/>
</dbReference>
<dbReference type="InterPro" id="IPR025110">
    <property type="entry name" value="AMP-bd_C"/>
</dbReference>
<dbReference type="Pfam" id="PF00501">
    <property type="entry name" value="AMP-binding"/>
    <property type="match status" value="2"/>
</dbReference>
<proteinExistence type="predicted"/>
<dbReference type="Gene3D" id="3.40.50.980">
    <property type="match status" value="3"/>
</dbReference>
<dbReference type="InterPro" id="IPR000873">
    <property type="entry name" value="AMP-dep_synth/lig_dom"/>
</dbReference>
<dbReference type="InterPro" id="IPR010071">
    <property type="entry name" value="AA_adenyl_dom"/>
</dbReference>
<dbReference type="PROSITE" id="PS50075">
    <property type="entry name" value="CARRIER"/>
    <property type="match status" value="2"/>
</dbReference>
<reference evidence="5" key="1">
    <citation type="journal article" date="2024" name="Antonie Van Leeuwenhoek">
        <title>Bradyrhizobium ontarionense sp. nov., a novel bacterial symbiont isolated from Aeschynomene indica (Indian jointvetch), harbours photosynthesis, nitrogen fixation and nitrous oxide (N2O) reductase genes.</title>
        <authorList>
            <person name="Bromfield E.S.P."/>
            <person name="Cloutier S."/>
        </authorList>
    </citation>
    <scope>NUCLEOTIDE SEQUENCE</scope>
    <source>
        <strain evidence="5">A19</strain>
    </source>
</reference>
<dbReference type="Gene3D" id="1.10.1200.10">
    <property type="entry name" value="ACP-like"/>
    <property type="match status" value="2"/>
</dbReference>